<protein>
    <submittedName>
        <fullName evidence="3">Uncharacterized protein</fullName>
    </submittedName>
</protein>
<accession>A0A0L0BU50</accession>
<proteinExistence type="predicted"/>
<dbReference type="EMBL" id="JRES01001343">
    <property type="protein sequence ID" value="KNC23541.1"/>
    <property type="molecule type" value="Genomic_DNA"/>
</dbReference>
<gene>
    <name evidence="3" type="ORF">FF38_14447</name>
</gene>
<dbReference type="OrthoDB" id="10678157at2759"/>
<feature type="region of interest" description="Disordered" evidence="1">
    <location>
        <begin position="495"/>
        <end position="516"/>
    </location>
</feature>
<sequence>MLSLIYIFTILVFNQSLYVLINAQQDLNVKPSGWNKPTNQLPSKNDHLTIDNYSHQKAPFSSYYNYNQLNAVPILNSYYESIIPKTIQPGKSNSYLNNKSNWEDIREGRSDPIKPPVELHHGYRYITPAISFPNIAHLKNVLYNDLGLEKNPNNFPSSPHGFEVRQTEKEIQNKIYFGTQTPSGETKILTHQTNIRDHKNNQNTTILRPVKNVTFTFYHNQPNMFDHKQFTHENNKNQSTNETSSKYIEDHNSVFNIKTVPSAQLIEHMKAENKTPETSFYSNNSSQENISSYFSKYSVMHGGVEATTDSSNVQPSQNELTLNITPSKKLFEHIQPGRVFDDIVPSHVSEVNNNKIFKYDSFKKPSANEFFSNMQTVESPPLMPANTSFSGLSIKKPDIQTMHIDGALAQEGGNNPIHLSEYEQHFANSQKHHIPKQNLPDFSGLRNEQSLHNISQQPAFAQESSNNSIHLSEYQQHFANSQKQHVSIQSLPHTNGLSIEQSSPKPANRYTPLDKYPSGVNQQYTFINTGLSSNVQNNDLHFQQLGTPSIQHQQNEFFSLDKNFSKPPNQYTSLDKYQSGEQSGVSSNTKNNLNFQHLGNLFIQNQINKDLSLHSTTDSKRQNQIIFPTNILLIAPTNFVTRVPTYSSLKTHDAVNLNIQKEYPTYNHHTPSFNIQEQNNTLKISGGNDINPVYPVSHLQPNKIVNQNMTDTNRLPHLYSFIAEQRPSVAFNNEYINPRTANYQTETTNYTPSKAQIVFNTANKYNPAQQNVQPKTPIVFPTMANKKIRSPHLNTINDPGYTTQNENNNDDKTTLGERTVNTTNSQNFVEFNNPSAPMFHLMYMQAQQYKRQQTPTNADVPITYHNQQNSHTQQLNNQNLAYAGPHLFPNPLSNNYQNIQQSNLPDKQFNTVLHNIYPAQFFLNPYHQDSKVPSKMEAPFIPSQFLGYGQQQKQESPQQLRQQHQQLSQQQSQPLPQQQNQQLPQQQNQQFPQQNPHAARPLQPALKPVHEEHQALPYHAPNLIYMAPNNMYDLYRKSN</sequence>
<evidence type="ECO:0000313" key="4">
    <source>
        <dbReference type="Proteomes" id="UP000037069"/>
    </source>
</evidence>
<feature type="region of interest" description="Disordered" evidence="1">
    <location>
        <begin position="795"/>
        <end position="814"/>
    </location>
</feature>
<dbReference type="Proteomes" id="UP000037069">
    <property type="component" value="Unassembled WGS sequence"/>
</dbReference>
<name>A0A0L0BU50_LUCCU</name>
<evidence type="ECO:0000313" key="3">
    <source>
        <dbReference type="EMBL" id="KNC23541.1"/>
    </source>
</evidence>
<comment type="caution">
    <text evidence="3">The sequence shown here is derived from an EMBL/GenBank/DDBJ whole genome shotgun (WGS) entry which is preliminary data.</text>
</comment>
<evidence type="ECO:0000256" key="1">
    <source>
        <dbReference type="SAM" id="MobiDB-lite"/>
    </source>
</evidence>
<reference evidence="3 4" key="1">
    <citation type="journal article" date="2015" name="Nat. Commun.">
        <title>Lucilia cuprina genome unlocks parasitic fly biology to underpin future interventions.</title>
        <authorList>
            <person name="Anstead C.A."/>
            <person name="Korhonen P.K."/>
            <person name="Young N.D."/>
            <person name="Hall R.S."/>
            <person name="Jex A.R."/>
            <person name="Murali S.C."/>
            <person name="Hughes D.S."/>
            <person name="Lee S.F."/>
            <person name="Perry T."/>
            <person name="Stroehlein A.J."/>
            <person name="Ansell B.R."/>
            <person name="Breugelmans B."/>
            <person name="Hofmann A."/>
            <person name="Qu J."/>
            <person name="Dugan S."/>
            <person name="Lee S.L."/>
            <person name="Chao H."/>
            <person name="Dinh H."/>
            <person name="Han Y."/>
            <person name="Doddapaneni H.V."/>
            <person name="Worley K.C."/>
            <person name="Muzny D.M."/>
            <person name="Ioannidis P."/>
            <person name="Waterhouse R.M."/>
            <person name="Zdobnov E.M."/>
            <person name="James P.J."/>
            <person name="Bagnall N.H."/>
            <person name="Kotze A.C."/>
            <person name="Gibbs R.A."/>
            <person name="Richards S."/>
            <person name="Batterham P."/>
            <person name="Gasser R.B."/>
        </authorList>
    </citation>
    <scope>NUCLEOTIDE SEQUENCE [LARGE SCALE GENOMIC DNA]</scope>
    <source>
        <strain evidence="3 4">LS</strain>
        <tissue evidence="3">Full body</tissue>
    </source>
</reference>
<feature type="signal peptide" evidence="2">
    <location>
        <begin position="1"/>
        <end position="23"/>
    </location>
</feature>
<feature type="compositionally biased region" description="Low complexity" evidence="1">
    <location>
        <begin position="954"/>
        <end position="996"/>
    </location>
</feature>
<evidence type="ECO:0000256" key="2">
    <source>
        <dbReference type="SAM" id="SignalP"/>
    </source>
</evidence>
<dbReference type="AlphaFoldDB" id="A0A0L0BU50"/>
<feature type="chain" id="PRO_5005535385" evidence="2">
    <location>
        <begin position="24"/>
        <end position="1039"/>
    </location>
</feature>
<keyword evidence="4" id="KW-1185">Reference proteome</keyword>
<feature type="compositionally biased region" description="Polar residues" evidence="1">
    <location>
        <begin position="795"/>
        <end position="807"/>
    </location>
</feature>
<keyword evidence="2" id="KW-0732">Signal</keyword>
<feature type="region of interest" description="Disordered" evidence="1">
    <location>
        <begin position="948"/>
        <end position="1000"/>
    </location>
</feature>
<organism evidence="3 4">
    <name type="scientific">Lucilia cuprina</name>
    <name type="common">Green bottle fly</name>
    <name type="synonym">Australian sheep blowfly</name>
    <dbReference type="NCBI Taxonomy" id="7375"/>
    <lineage>
        <taxon>Eukaryota</taxon>
        <taxon>Metazoa</taxon>
        <taxon>Ecdysozoa</taxon>
        <taxon>Arthropoda</taxon>
        <taxon>Hexapoda</taxon>
        <taxon>Insecta</taxon>
        <taxon>Pterygota</taxon>
        <taxon>Neoptera</taxon>
        <taxon>Endopterygota</taxon>
        <taxon>Diptera</taxon>
        <taxon>Brachycera</taxon>
        <taxon>Muscomorpha</taxon>
        <taxon>Oestroidea</taxon>
        <taxon>Calliphoridae</taxon>
        <taxon>Luciliinae</taxon>
        <taxon>Lucilia</taxon>
    </lineage>
</organism>
<feature type="compositionally biased region" description="Polar residues" evidence="1">
    <location>
        <begin position="495"/>
        <end position="505"/>
    </location>
</feature>